<proteinExistence type="predicted"/>
<dbReference type="CDD" id="cd04187">
    <property type="entry name" value="DPM1_like_bac"/>
    <property type="match status" value="1"/>
</dbReference>
<keyword evidence="4" id="KW-1185">Reference proteome</keyword>
<protein>
    <submittedName>
        <fullName evidence="3">Glycosyltransferase family 2 protein</fullName>
    </submittedName>
</protein>
<feature type="transmembrane region" description="Helical" evidence="1">
    <location>
        <begin position="257"/>
        <end position="284"/>
    </location>
</feature>
<dbReference type="PANTHER" id="PTHR48090:SF8">
    <property type="entry name" value="GLYCOSYLTRANSFERASE CSBB-RELATED"/>
    <property type="match status" value="1"/>
</dbReference>
<dbReference type="KEGG" id="tbk:HF295_06310"/>
<reference evidence="3 4" key="1">
    <citation type="submission" date="2020-04" db="EMBL/GenBank/DDBJ databases">
        <authorList>
            <person name="Zheng R.K."/>
            <person name="Sun C.M."/>
        </authorList>
    </citation>
    <scope>NUCLEOTIDE SEQUENCE [LARGE SCALE GENOMIC DNA]</scope>
    <source>
        <strain evidence="4">zrk29</strain>
    </source>
</reference>
<dbReference type="InterPro" id="IPR029044">
    <property type="entry name" value="Nucleotide-diphossugar_trans"/>
</dbReference>
<evidence type="ECO:0000256" key="1">
    <source>
        <dbReference type="SAM" id="Phobius"/>
    </source>
</evidence>
<name>A0A7L6N2U6_9MOLU</name>
<gene>
    <name evidence="3" type="ORF">HF295_06310</name>
</gene>
<keyword evidence="1" id="KW-0812">Transmembrane</keyword>
<dbReference type="InterPro" id="IPR050256">
    <property type="entry name" value="Glycosyltransferase_2"/>
</dbReference>
<dbReference type="SUPFAM" id="SSF53448">
    <property type="entry name" value="Nucleotide-diphospho-sugar transferases"/>
    <property type="match status" value="1"/>
</dbReference>
<evidence type="ECO:0000313" key="4">
    <source>
        <dbReference type="Proteomes" id="UP000512167"/>
    </source>
</evidence>
<feature type="domain" description="Glycosyltransferase 2-like" evidence="2">
    <location>
        <begin position="7"/>
        <end position="165"/>
    </location>
</feature>
<dbReference type="PANTHER" id="PTHR48090">
    <property type="entry name" value="UNDECAPRENYL-PHOSPHATE 4-DEOXY-4-FORMAMIDO-L-ARABINOSE TRANSFERASE-RELATED"/>
    <property type="match status" value="1"/>
</dbReference>
<dbReference type="EMBL" id="CP051151">
    <property type="protein sequence ID" value="QLY40483.1"/>
    <property type="molecule type" value="Genomic_DNA"/>
</dbReference>
<dbReference type="RefSeq" id="WP_312031321.1">
    <property type="nucleotide sequence ID" value="NZ_CP051151.1"/>
</dbReference>
<evidence type="ECO:0000313" key="3">
    <source>
        <dbReference type="EMBL" id="QLY40483.1"/>
    </source>
</evidence>
<dbReference type="Proteomes" id="UP000512167">
    <property type="component" value="Chromosome"/>
</dbReference>
<dbReference type="GO" id="GO:0005886">
    <property type="term" value="C:plasma membrane"/>
    <property type="evidence" value="ECO:0007669"/>
    <property type="project" value="TreeGrafter"/>
</dbReference>
<accession>A0A7L6N2U6</accession>
<organism evidence="3 4">
    <name type="scientific">Hujiaoplasma nucleasis</name>
    <dbReference type="NCBI Taxonomy" id="2725268"/>
    <lineage>
        <taxon>Bacteria</taxon>
        <taxon>Bacillati</taxon>
        <taxon>Mycoplasmatota</taxon>
        <taxon>Mollicutes</taxon>
        <taxon>Candidatus Izemoplasmatales</taxon>
        <taxon>Hujiaoplasmataceae</taxon>
        <taxon>Hujiaoplasma</taxon>
    </lineage>
</organism>
<sequence length="308" mass="36365">MMKARLIIPAYNEEENIALFYEEARKYLVYDDIEFDMLFVNDGSKDNTLEAIKNIEVKDIPVKYLSLSRNFGKEPAMHAGLVNSQDKDFIIIIDCDLQQPPALIPEMIQYYREGYKIIYTKSKSRDGEPRLRRLFANLFYKIYNVYTERPLINGAKDYQLMDKQVVDAFIRIKDNNRFIKGIFSWVGFKRKSIEFDFIPRQHGKTSWSFYSLLKYAFNGMNQFSTILLVLPVLSFVLGFMVLIVDIFLYIFDFYALTTFIITLHLSFIILALSIFSYVIIYLLYQNRKQVLQRPIYLIEEASEDLQVE</sequence>
<dbReference type="AlphaFoldDB" id="A0A7L6N2U6"/>
<keyword evidence="1" id="KW-0472">Membrane</keyword>
<dbReference type="Pfam" id="PF00535">
    <property type="entry name" value="Glycos_transf_2"/>
    <property type="match status" value="1"/>
</dbReference>
<feature type="transmembrane region" description="Helical" evidence="1">
    <location>
        <begin position="226"/>
        <end position="251"/>
    </location>
</feature>
<evidence type="ECO:0000259" key="2">
    <source>
        <dbReference type="Pfam" id="PF00535"/>
    </source>
</evidence>
<keyword evidence="3" id="KW-0808">Transferase</keyword>
<dbReference type="InterPro" id="IPR001173">
    <property type="entry name" value="Glyco_trans_2-like"/>
</dbReference>
<dbReference type="GO" id="GO:0016740">
    <property type="term" value="F:transferase activity"/>
    <property type="evidence" value="ECO:0007669"/>
    <property type="project" value="UniProtKB-KW"/>
</dbReference>
<dbReference type="Gene3D" id="3.90.550.10">
    <property type="entry name" value="Spore Coat Polysaccharide Biosynthesis Protein SpsA, Chain A"/>
    <property type="match status" value="1"/>
</dbReference>
<keyword evidence="1" id="KW-1133">Transmembrane helix</keyword>